<dbReference type="SMART" id="SM00388">
    <property type="entry name" value="HisKA"/>
    <property type="match status" value="1"/>
</dbReference>
<evidence type="ECO:0000256" key="2">
    <source>
        <dbReference type="ARBA" id="ARBA00012438"/>
    </source>
</evidence>
<dbReference type="PANTHER" id="PTHR43547">
    <property type="entry name" value="TWO-COMPONENT HISTIDINE KINASE"/>
    <property type="match status" value="1"/>
</dbReference>
<name>A0A2G9C7I9_9BURK</name>
<dbReference type="InterPro" id="IPR000014">
    <property type="entry name" value="PAS"/>
</dbReference>
<feature type="region of interest" description="Disordered" evidence="4">
    <location>
        <begin position="369"/>
        <end position="389"/>
    </location>
</feature>
<dbReference type="PROSITE" id="PS50113">
    <property type="entry name" value="PAC"/>
    <property type="match status" value="1"/>
</dbReference>
<dbReference type="GO" id="GO:0000155">
    <property type="term" value="F:phosphorelay sensor kinase activity"/>
    <property type="evidence" value="ECO:0007669"/>
    <property type="project" value="InterPro"/>
</dbReference>
<dbReference type="EMBL" id="PEOG01000062">
    <property type="protein sequence ID" value="PIM51509.1"/>
    <property type="molecule type" value="Genomic_DNA"/>
</dbReference>
<feature type="domain" description="Histidine kinase" evidence="5">
    <location>
        <begin position="169"/>
        <end position="391"/>
    </location>
</feature>
<evidence type="ECO:0000256" key="4">
    <source>
        <dbReference type="SAM" id="MobiDB-lite"/>
    </source>
</evidence>
<dbReference type="OrthoDB" id="9768069at2"/>
<evidence type="ECO:0000313" key="9">
    <source>
        <dbReference type="Proteomes" id="UP000231501"/>
    </source>
</evidence>
<dbReference type="Gene3D" id="3.30.565.10">
    <property type="entry name" value="Histidine kinase-like ATPase, C-terminal domain"/>
    <property type="match status" value="1"/>
</dbReference>
<dbReference type="PANTHER" id="PTHR43547:SF2">
    <property type="entry name" value="HYBRID SIGNAL TRANSDUCTION HISTIDINE KINASE C"/>
    <property type="match status" value="1"/>
</dbReference>
<dbReference type="InterPro" id="IPR036890">
    <property type="entry name" value="HATPase_C_sf"/>
</dbReference>
<accession>A0A2G9C7I9</accession>
<dbReference type="CDD" id="cd00075">
    <property type="entry name" value="HATPase"/>
    <property type="match status" value="1"/>
</dbReference>
<dbReference type="SUPFAM" id="SSF55785">
    <property type="entry name" value="PYP-like sensor domain (PAS domain)"/>
    <property type="match status" value="1"/>
</dbReference>
<feature type="domain" description="PAS" evidence="6">
    <location>
        <begin position="25"/>
        <end position="81"/>
    </location>
</feature>
<dbReference type="NCBIfam" id="TIGR00229">
    <property type="entry name" value="sensory_box"/>
    <property type="match status" value="1"/>
</dbReference>
<dbReference type="InterPro" id="IPR003661">
    <property type="entry name" value="HisK_dim/P_dom"/>
</dbReference>
<dbReference type="SUPFAM" id="SSF47384">
    <property type="entry name" value="Homodimeric domain of signal transducing histidine kinase"/>
    <property type="match status" value="1"/>
</dbReference>
<organism evidence="8 9">
    <name type="scientific">Roseateles chitinivorans</name>
    <dbReference type="NCBI Taxonomy" id="2917965"/>
    <lineage>
        <taxon>Bacteria</taxon>
        <taxon>Pseudomonadati</taxon>
        <taxon>Pseudomonadota</taxon>
        <taxon>Betaproteobacteria</taxon>
        <taxon>Burkholderiales</taxon>
        <taxon>Sphaerotilaceae</taxon>
        <taxon>Roseateles</taxon>
    </lineage>
</organism>
<dbReference type="InterPro" id="IPR005467">
    <property type="entry name" value="His_kinase_dom"/>
</dbReference>
<keyword evidence="3" id="KW-0597">Phosphoprotein</keyword>
<dbReference type="CDD" id="cd00130">
    <property type="entry name" value="PAS"/>
    <property type="match status" value="1"/>
</dbReference>
<dbReference type="InterPro" id="IPR000700">
    <property type="entry name" value="PAS-assoc_C"/>
</dbReference>
<dbReference type="CDD" id="cd00082">
    <property type="entry name" value="HisKA"/>
    <property type="match status" value="1"/>
</dbReference>
<keyword evidence="9" id="KW-1185">Reference proteome</keyword>
<dbReference type="Pfam" id="PF02518">
    <property type="entry name" value="HATPase_c"/>
    <property type="match status" value="1"/>
</dbReference>
<dbReference type="Gene3D" id="1.10.287.130">
    <property type="match status" value="1"/>
</dbReference>
<sequence length="403" mass="43890">MTADKPGNDGHGREHDDVARLHQAGDAAYRRLVEGVLDYAIFLLTPSGRIATWNAGARRIKGYEAAEIIGRHFSVFYTQPDIDAAWPDEELKLAREHGRFEDEGWRVRRDGSTFWANVVITAIKHADGDLLGYAKVTRDLTARMEQERERRRMAELVEESRRMTEFIAVLSHEIRNPLAPLTNVLSLLGRETLSPRAAWCVEVASKQVRQINRLVEDLLDVSRVTTGKVRLTTAPLELGEVVREAVEGMRPAAEAREHRLQGTWPREPLAVTGDRTRLIQLVSNLLSNAIKFTPPGGTITLTLRRDGDAAVITVVDNGIGMTAQTLAHAFEPFSQGEEHARGHGAHGAHGGLGLGLALVRSIAELHGGGAAADSAGSGQGTTVSVRLPLRTEADAGDAADAMK</sequence>
<gene>
    <name evidence="8" type="ORF">CS062_19510</name>
</gene>
<comment type="catalytic activity">
    <reaction evidence="1">
        <text>ATP + protein L-histidine = ADP + protein N-phospho-L-histidine.</text>
        <dbReference type="EC" id="2.7.13.3"/>
    </reaction>
</comment>
<dbReference type="Pfam" id="PF13426">
    <property type="entry name" value="PAS_9"/>
    <property type="match status" value="1"/>
</dbReference>
<comment type="caution">
    <text evidence="8">The sequence shown here is derived from an EMBL/GenBank/DDBJ whole genome shotgun (WGS) entry which is preliminary data.</text>
</comment>
<evidence type="ECO:0000313" key="8">
    <source>
        <dbReference type="EMBL" id="PIM51509.1"/>
    </source>
</evidence>
<dbReference type="SMART" id="SM00091">
    <property type="entry name" value="PAS"/>
    <property type="match status" value="1"/>
</dbReference>
<dbReference type="InterPro" id="IPR004358">
    <property type="entry name" value="Sig_transdc_His_kin-like_C"/>
</dbReference>
<dbReference type="InterPro" id="IPR003594">
    <property type="entry name" value="HATPase_dom"/>
</dbReference>
<dbReference type="Proteomes" id="UP000231501">
    <property type="component" value="Unassembled WGS sequence"/>
</dbReference>
<dbReference type="InterPro" id="IPR036097">
    <property type="entry name" value="HisK_dim/P_sf"/>
</dbReference>
<evidence type="ECO:0000256" key="1">
    <source>
        <dbReference type="ARBA" id="ARBA00000085"/>
    </source>
</evidence>
<evidence type="ECO:0000256" key="3">
    <source>
        <dbReference type="ARBA" id="ARBA00022553"/>
    </source>
</evidence>
<evidence type="ECO:0000259" key="6">
    <source>
        <dbReference type="PROSITE" id="PS50112"/>
    </source>
</evidence>
<dbReference type="Pfam" id="PF00512">
    <property type="entry name" value="HisKA"/>
    <property type="match status" value="1"/>
</dbReference>
<dbReference type="SMART" id="SM00387">
    <property type="entry name" value="HATPase_c"/>
    <property type="match status" value="1"/>
</dbReference>
<dbReference type="RefSeq" id="WP_099863243.1">
    <property type="nucleotide sequence ID" value="NZ_PEOG01000062.1"/>
</dbReference>
<evidence type="ECO:0000259" key="5">
    <source>
        <dbReference type="PROSITE" id="PS50109"/>
    </source>
</evidence>
<dbReference type="SUPFAM" id="SSF55874">
    <property type="entry name" value="ATPase domain of HSP90 chaperone/DNA topoisomerase II/histidine kinase"/>
    <property type="match status" value="1"/>
</dbReference>
<proteinExistence type="predicted"/>
<dbReference type="PRINTS" id="PR00344">
    <property type="entry name" value="BCTRLSENSOR"/>
</dbReference>
<feature type="domain" description="PAC" evidence="7">
    <location>
        <begin position="100"/>
        <end position="152"/>
    </location>
</feature>
<dbReference type="Gene3D" id="3.30.450.20">
    <property type="entry name" value="PAS domain"/>
    <property type="match status" value="1"/>
</dbReference>
<dbReference type="PROSITE" id="PS50112">
    <property type="entry name" value="PAS"/>
    <property type="match status" value="1"/>
</dbReference>
<dbReference type="AlphaFoldDB" id="A0A2G9C7I9"/>
<dbReference type="PROSITE" id="PS50109">
    <property type="entry name" value="HIS_KIN"/>
    <property type="match status" value="1"/>
</dbReference>
<protein>
    <recommendedName>
        <fullName evidence="2">histidine kinase</fullName>
        <ecNumber evidence="2">2.7.13.3</ecNumber>
    </recommendedName>
</protein>
<evidence type="ECO:0000259" key="7">
    <source>
        <dbReference type="PROSITE" id="PS50113"/>
    </source>
</evidence>
<reference evidence="8 9" key="1">
    <citation type="submission" date="2017-11" db="EMBL/GenBank/DDBJ databases">
        <title>Draft genome sequence of Mitsuaria sp. HWN-4.</title>
        <authorList>
            <person name="Gundlapally S.R."/>
        </authorList>
    </citation>
    <scope>NUCLEOTIDE SEQUENCE [LARGE SCALE GENOMIC DNA]</scope>
    <source>
        <strain evidence="8 9">HWN-4</strain>
    </source>
</reference>
<dbReference type="EC" id="2.7.13.3" evidence="2"/>
<dbReference type="InterPro" id="IPR035965">
    <property type="entry name" value="PAS-like_dom_sf"/>
</dbReference>